<reference evidence="2" key="2">
    <citation type="submission" date="2022-01" db="EMBL/GenBank/DDBJ databases">
        <authorList>
            <person name="Yamashiro T."/>
            <person name="Shiraishi A."/>
            <person name="Satake H."/>
            <person name="Nakayama K."/>
        </authorList>
    </citation>
    <scope>NUCLEOTIDE SEQUENCE</scope>
</reference>
<keyword evidence="3" id="KW-1185">Reference proteome</keyword>
<gene>
    <name evidence="2" type="ORF">Tco_0924173</name>
</gene>
<proteinExistence type="predicted"/>
<evidence type="ECO:0000313" key="3">
    <source>
        <dbReference type="Proteomes" id="UP001151760"/>
    </source>
</evidence>
<dbReference type="EMBL" id="BQNB010014905">
    <property type="protein sequence ID" value="GJT33754.1"/>
    <property type="molecule type" value="Genomic_DNA"/>
</dbReference>
<reference evidence="2" key="1">
    <citation type="journal article" date="2022" name="Int. J. Mol. Sci.">
        <title>Draft Genome of Tanacetum Coccineum: Genomic Comparison of Closely Related Tanacetum-Family Plants.</title>
        <authorList>
            <person name="Yamashiro T."/>
            <person name="Shiraishi A."/>
            <person name="Nakayama K."/>
            <person name="Satake H."/>
        </authorList>
    </citation>
    <scope>NUCLEOTIDE SEQUENCE</scope>
</reference>
<feature type="region of interest" description="Disordered" evidence="1">
    <location>
        <begin position="1"/>
        <end position="24"/>
    </location>
</feature>
<comment type="caution">
    <text evidence="2">The sequence shown here is derived from an EMBL/GenBank/DDBJ whole genome shotgun (WGS) entry which is preliminary data.</text>
</comment>
<evidence type="ECO:0008006" key="4">
    <source>
        <dbReference type="Google" id="ProtNLM"/>
    </source>
</evidence>
<evidence type="ECO:0000313" key="2">
    <source>
        <dbReference type="EMBL" id="GJT33754.1"/>
    </source>
</evidence>
<dbReference type="Proteomes" id="UP001151760">
    <property type="component" value="Unassembled WGS sequence"/>
</dbReference>
<protein>
    <recommendedName>
        <fullName evidence="4">DUF4216 domain-containing protein</fullName>
    </recommendedName>
</protein>
<sequence>MRGRGGNDSKTEKKHNREVGSSANVKHDKTVRIGRIQHCSHCIDCMHVEKNVAAKSLSNLLHVREKTKDRVRWLDLDLAELGGSIPVEAESLSDLQESVSKYVRRIYMDPRATVVTDISKEVATTRQAFYYEVLQEIWVLDYRFRKIPLFKCDWVNHRVGGVKRDNLGLHIAFAELAFAHYHCTLHCTCLCKQRHLHILHL</sequence>
<feature type="compositionally biased region" description="Basic and acidic residues" evidence="1">
    <location>
        <begin position="1"/>
        <end position="18"/>
    </location>
</feature>
<evidence type="ECO:0000256" key="1">
    <source>
        <dbReference type="SAM" id="MobiDB-lite"/>
    </source>
</evidence>
<organism evidence="2 3">
    <name type="scientific">Tanacetum coccineum</name>
    <dbReference type="NCBI Taxonomy" id="301880"/>
    <lineage>
        <taxon>Eukaryota</taxon>
        <taxon>Viridiplantae</taxon>
        <taxon>Streptophyta</taxon>
        <taxon>Embryophyta</taxon>
        <taxon>Tracheophyta</taxon>
        <taxon>Spermatophyta</taxon>
        <taxon>Magnoliopsida</taxon>
        <taxon>eudicotyledons</taxon>
        <taxon>Gunneridae</taxon>
        <taxon>Pentapetalae</taxon>
        <taxon>asterids</taxon>
        <taxon>campanulids</taxon>
        <taxon>Asterales</taxon>
        <taxon>Asteraceae</taxon>
        <taxon>Asteroideae</taxon>
        <taxon>Anthemideae</taxon>
        <taxon>Anthemidinae</taxon>
        <taxon>Tanacetum</taxon>
    </lineage>
</organism>
<accession>A0ABQ5D462</accession>
<name>A0ABQ5D462_9ASTR</name>